<gene>
    <name evidence="2" type="ORF">LCGC14_0993890</name>
</gene>
<feature type="transmembrane region" description="Helical" evidence="1">
    <location>
        <begin position="6"/>
        <end position="22"/>
    </location>
</feature>
<organism evidence="2">
    <name type="scientific">marine sediment metagenome</name>
    <dbReference type="NCBI Taxonomy" id="412755"/>
    <lineage>
        <taxon>unclassified sequences</taxon>
        <taxon>metagenomes</taxon>
        <taxon>ecological metagenomes</taxon>
    </lineage>
</organism>
<accession>A0A0F9RBD7</accession>
<sequence length="65" mass="7484">MTIVEALTAMTAIAAFFILIISQMKNKNPHAFDWIGEIFKSKPKLPEEGFSDQINQIYPQKRQIM</sequence>
<evidence type="ECO:0000256" key="1">
    <source>
        <dbReference type="SAM" id="Phobius"/>
    </source>
</evidence>
<reference evidence="2" key="1">
    <citation type="journal article" date="2015" name="Nature">
        <title>Complex archaea that bridge the gap between prokaryotes and eukaryotes.</title>
        <authorList>
            <person name="Spang A."/>
            <person name="Saw J.H."/>
            <person name="Jorgensen S.L."/>
            <person name="Zaremba-Niedzwiedzka K."/>
            <person name="Martijn J."/>
            <person name="Lind A.E."/>
            <person name="van Eijk R."/>
            <person name="Schleper C."/>
            <person name="Guy L."/>
            <person name="Ettema T.J."/>
        </authorList>
    </citation>
    <scope>NUCLEOTIDE SEQUENCE</scope>
</reference>
<protein>
    <submittedName>
        <fullName evidence="2">Uncharacterized protein</fullName>
    </submittedName>
</protein>
<name>A0A0F9RBD7_9ZZZZ</name>
<evidence type="ECO:0000313" key="2">
    <source>
        <dbReference type="EMBL" id="KKN14658.1"/>
    </source>
</evidence>
<keyword evidence="1" id="KW-0472">Membrane</keyword>
<comment type="caution">
    <text evidence="2">The sequence shown here is derived from an EMBL/GenBank/DDBJ whole genome shotgun (WGS) entry which is preliminary data.</text>
</comment>
<dbReference type="EMBL" id="LAZR01003795">
    <property type="protein sequence ID" value="KKN14658.1"/>
    <property type="molecule type" value="Genomic_DNA"/>
</dbReference>
<dbReference type="AlphaFoldDB" id="A0A0F9RBD7"/>
<proteinExistence type="predicted"/>
<keyword evidence="1" id="KW-0812">Transmembrane</keyword>
<keyword evidence="1" id="KW-1133">Transmembrane helix</keyword>